<proteinExistence type="predicted"/>
<dbReference type="RefSeq" id="WP_162668240.1">
    <property type="nucleotide sequence ID" value="NZ_LR593886.1"/>
</dbReference>
<evidence type="ECO:0000256" key="3">
    <source>
        <dbReference type="SAM" id="MobiDB-lite"/>
    </source>
</evidence>
<feature type="transmembrane region" description="Helical" evidence="4">
    <location>
        <begin position="12"/>
        <end position="33"/>
    </location>
</feature>
<dbReference type="EMBL" id="LR593886">
    <property type="protein sequence ID" value="VTR93528.1"/>
    <property type="molecule type" value="Genomic_DNA"/>
</dbReference>
<dbReference type="SUPFAM" id="SSF117892">
    <property type="entry name" value="Band 7/SPFH domain"/>
    <property type="match status" value="1"/>
</dbReference>
<dbReference type="PANTHER" id="PTHR13806">
    <property type="entry name" value="FLOTILLIN-RELATED"/>
    <property type="match status" value="1"/>
</dbReference>
<dbReference type="KEGG" id="gms:SOIL9_41860"/>
<keyword evidence="4" id="KW-1133">Transmembrane helix</keyword>
<feature type="compositionally biased region" description="Basic and acidic residues" evidence="3">
    <location>
        <begin position="235"/>
        <end position="251"/>
    </location>
</feature>
<keyword evidence="4" id="KW-0812">Transmembrane</keyword>
<dbReference type="GO" id="GO:0005886">
    <property type="term" value="C:plasma membrane"/>
    <property type="evidence" value="ECO:0007669"/>
    <property type="project" value="TreeGrafter"/>
</dbReference>
<dbReference type="Proteomes" id="UP000464178">
    <property type="component" value="Chromosome"/>
</dbReference>
<dbReference type="InterPro" id="IPR027705">
    <property type="entry name" value="Flotillin_fam"/>
</dbReference>
<dbReference type="InterPro" id="IPR036013">
    <property type="entry name" value="Band_7/SPFH_dom_sf"/>
</dbReference>
<comment type="subcellular location">
    <subcellularLocation>
        <location evidence="1">Endomembrane system</location>
    </subcellularLocation>
</comment>
<dbReference type="GO" id="GO:0012505">
    <property type="term" value="C:endomembrane system"/>
    <property type="evidence" value="ECO:0007669"/>
    <property type="project" value="UniProtKB-SubCell"/>
</dbReference>
<keyword evidence="2" id="KW-0175">Coiled coil</keyword>
<name>A0A6P2CWL0_9BACT</name>
<organism evidence="5 6">
    <name type="scientific">Gemmata massiliana</name>
    <dbReference type="NCBI Taxonomy" id="1210884"/>
    <lineage>
        <taxon>Bacteria</taxon>
        <taxon>Pseudomonadati</taxon>
        <taxon>Planctomycetota</taxon>
        <taxon>Planctomycetia</taxon>
        <taxon>Gemmatales</taxon>
        <taxon>Gemmataceae</taxon>
        <taxon>Gemmata</taxon>
    </lineage>
</organism>
<evidence type="ECO:0000313" key="6">
    <source>
        <dbReference type="Proteomes" id="UP000464178"/>
    </source>
</evidence>
<gene>
    <name evidence="5" type="ORF">SOIL9_41860</name>
</gene>
<keyword evidence="4" id="KW-0472">Membrane</keyword>
<keyword evidence="6" id="KW-1185">Reference proteome</keyword>
<dbReference type="AlphaFoldDB" id="A0A6P2CWL0"/>
<evidence type="ECO:0000313" key="5">
    <source>
        <dbReference type="EMBL" id="VTR93528.1"/>
    </source>
</evidence>
<feature type="coiled-coil region" evidence="2">
    <location>
        <begin position="453"/>
        <end position="480"/>
    </location>
</feature>
<reference evidence="5 6" key="1">
    <citation type="submission" date="2019-05" db="EMBL/GenBank/DDBJ databases">
        <authorList>
            <consortium name="Science for Life Laboratories"/>
        </authorList>
    </citation>
    <scope>NUCLEOTIDE SEQUENCE [LARGE SCALE GENOMIC DNA]</scope>
    <source>
        <strain evidence="5">Soil9</strain>
    </source>
</reference>
<evidence type="ECO:0000256" key="4">
    <source>
        <dbReference type="SAM" id="Phobius"/>
    </source>
</evidence>
<protein>
    <submittedName>
        <fullName evidence="5">Band 7 protein</fullName>
    </submittedName>
</protein>
<evidence type="ECO:0000256" key="2">
    <source>
        <dbReference type="SAM" id="Coils"/>
    </source>
</evidence>
<feature type="region of interest" description="Disordered" evidence="3">
    <location>
        <begin position="235"/>
        <end position="254"/>
    </location>
</feature>
<dbReference type="PANTHER" id="PTHR13806:SF31">
    <property type="entry name" value="FLOTILLIN-LIKE PROTEIN 1-RELATED"/>
    <property type="match status" value="1"/>
</dbReference>
<accession>A0A6P2CWL0</accession>
<evidence type="ECO:0000256" key="1">
    <source>
        <dbReference type="ARBA" id="ARBA00004308"/>
    </source>
</evidence>
<sequence length="737" mass="81659">MDFEIFIQSNPVVVGLMIAAIVVTVAALLVIVLCHRKVEQGFAIIRSGYGGTKVAFDGLLVLPIVHRVEYIDISVKKIEISRCEGAGVLCKDNMRADIRANFILRINKTVEDVLLVARTVGCQRASSVAEIRAIFDSKFSDSIKTIVKRYDFASLHDHRDQLKDAIAEMTGRNLNGYVLVDCSIDYLEQTSKEHLNPESVLDAEGIKKIAELTAAQIKEANRIENEKALAIKKQDADREKEVAHQDEEVKQYKATQAAETARVEDEQRKTQELIKVKNDLELAIERERAGQQKAAEKIAGDKVVQASQIALDRERDQAEIESEKQKELAAKDKERLILEKLRAIEIEKVENEKQKELAAKDKERLILERQRAIEIEKVESEKQKELAVKDKERQVLERQRAIEIEKVENEKQKELAAKDKERLILERQRAIEIEKVESEKQKELATKDKEQMILEKQKIIENERRAIAEVQQRQKDYESAAESDRDSRVAIKEAETLARQKIIESETAEAAAGHEAAAIRQLATAKADDAAAIGIGEARVHKEKQLAEAEGYVAKAAADAKGIREKADAMKQFDEVGRAHEEFKLRLEFDRVLALAQLETKQRLAEGQASVLGEALKHANINLVGGEGQFIDRVLSLVGHGKAIDAMVGSSSVLNHVKDAVLGIAPGAPAAAVKELVARYGLDTGEFSGMTLSAAIGKLLVDVKDAAAAVALSEFLAAAVKTGLASCRIDNLTSRIS</sequence>